<reference evidence="1" key="1">
    <citation type="journal article" date="2023" name="Plant Biotechnol. J.">
        <title>Chromosome-level wild Hevea brasiliensis genome provides new tools for genomic-assisted breeding and valuable loci to elevate rubber yield.</title>
        <authorList>
            <person name="Cheng H."/>
            <person name="Song X."/>
            <person name="Hu Y."/>
            <person name="Wu T."/>
            <person name="Yang Q."/>
            <person name="An Z."/>
            <person name="Feng S."/>
            <person name="Deng Z."/>
            <person name="Wu W."/>
            <person name="Zeng X."/>
            <person name="Tu M."/>
            <person name="Wang X."/>
            <person name="Huang H."/>
        </authorList>
    </citation>
    <scope>NUCLEOTIDE SEQUENCE</scope>
    <source>
        <strain evidence="1">MT/VB/25A 57/8</strain>
    </source>
</reference>
<comment type="caution">
    <text evidence="1">The sequence shown here is derived from an EMBL/GenBank/DDBJ whole genome shotgun (WGS) entry which is preliminary data.</text>
</comment>
<sequence length="116" mass="12485">MVLVHPYSKLGGCRGLIEGIALRLVFPTEGFPHQSPFDMRGVGRSTGRCSLAALAEIQDVIAFCRWISQSLPTAKKTGRPLLIFGVCHFEIEGPAYDARVADLIAGFVASLKLLAA</sequence>
<dbReference type="PANTHER" id="PTHR42103:SF2">
    <property type="entry name" value="AB HYDROLASE-1 DOMAIN-CONTAINING PROTEIN"/>
    <property type="match status" value="1"/>
</dbReference>
<organism evidence="1 2">
    <name type="scientific">Hevea brasiliensis</name>
    <name type="common">Para rubber tree</name>
    <name type="synonym">Siphonia brasiliensis</name>
    <dbReference type="NCBI Taxonomy" id="3981"/>
    <lineage>
        <taxon>Eukaryota</taxon>
        <taxon>Viridiplantae</taxon>
        <taxon>Streptophyta</taxon>
        <taxon>Embryophyta</taxon>
        <taxon>Tracheophyta</taxon>
        <taxon>Spermatophyta</taxon>
        <taxon>Magnoliopsida</taxon>
        <taxon>eudicotyledons</taxon>
        <taxon>Gunneridae</taxon>
        <taxon>Pentapetalae</taxon>
        <taxon>rosids</taxon>
        <taxon>fabids</taxon>
        <taxon>Malpighiales</taxon>
        <taxon>Euphorbiaceae</taxon>
        <taxon>Crotonoideae</taxon>
        <taxon>Micrandreae</taxon>
        <taxon>Hevea</taxon>
    </lineage>
</organism>
<proteinExistence type="predicted"/>
<keyword evidence="2" id="KW-1185">Reference proteome</keyword>
<dbReference type="PANTHER" id="PTHR42103">
    <property type="entry name" value="ALPHA/BETA-HYDROLASES SUPERFAMILY PROTEIN"/>
    <property type="match status" value="1"/>
</dbReference>
<name>A0ABQ9MYH6_HEVBR</name>
<protein>
    <submittedName>
        <fullName evidence="1">Uncharacterized protein</fullName>
    </submittedName>
</protein>
<dbReference type="Proteomes" id="UP001174677">
    <property type="component" value="Chromosome 3"/>
</dbReference>
<evidence type="ECO:0000313" key="1">
    <source>
        <dbReference type="EMBL" id="KAJ9184695.1"/>
    </source>
</evidence>
<dbReference type="Gene3D" id="3.40.50.1820">
    <property type="entry name" value="alpha/beta hydrolase"/>
    <property type="match status" value="1"/>
</dbReference>
<accession>A0ABQ9MYH6</accession>
<dbReference type="InterPro" id="IPR029058">
    <property type="entry name" value="AB_hydrolase_fold"/>
</dbReference>
<gene>
    <name evidence="1" type="ORF">P3X46_004397</name>
</gene>
<evidence type="ECO:0000313" key="2">
    <source>
        <dbReference type="Proteomes" id="UP001174677"/>
    </source>
</evidence>
<dbReference type="EMBL" id="JARPOI010000003">
    <property type="protein sequence ID" value="KAJ9184695.1"/>
    <property type="molecule type" value="Genomic_DNA"/>
</dbReference>